<evidence type="ECO:0000313" key="2">
    <source>
        <dbReference type="EMBL" id="QMS85807.1"/>
    </source>
</evidence>
<dbReference type="Proteomes" id="UP000514720">
    <property type="component" value="Chromosome"/>
</dbReference>
<dbReference type="InterPro" id="IPR003731">
    <property type="entry name" value="Di-Nase_FeMo-co_biosynth"/>
</dbReference>
<evidence type="ECO:0000259" key="1">
    <source>
        <dbReference type="Pfam" id="PF02579"/>
    </source>
</evidence>
<dbReference type="Gene3D" id="3.30.420.130">
    <property type="entry name" value="Dinitrogenase iron-molybdenum cofactor biosynthesis domain"/>
    <property type="match status" value="1"/>
</dbReference>
<dbReference type="EMBL" id="CP048914">
    <property type="protein sequence ID" value="QMS85807.1"/>
    <property type="molecule type" value="Genomic_DNA"/>
</dbReference>
<organism evidence="2 3">
    <name type="scientific">Candidatus Xianfuyuplasma coldseepsis</name>
    <dbReference type="NCBI Taxonomy" id="2782163"/>
    <lineage>
        <taxon>Bacteria</taxon>
        <taxon>Bacillati</taxon>
        <taxon>Mycoplasmatota</taxon>
        <taxon>Mollicutes</taxon>
        <taxon>Candidatus Izemoplasmatales</taxon>
        <taxon>Candidatus Izemoplasmataceae</taxon>
        <taxon>Candidatus Xianfuyuplasma</taxon>
    </lineage>
</organism>
<evidence type="ECO:0000313" key="3">
    <source>
        <dbReference type="Proteomes" id="UP000514720"/>
    </source>
</evidence>
<name>A0A7L7KSX5_9MOLU</name>
<dbReference type="KEGG" id="xcl:G4Z02_08630"/>
<protein>
    <recommendedName>
        <fullName evidence="1">Dinitrogenase iron-molybdenum cofactor biosynthesis domain-containing protein</fullName>
    </recommendedName>
</protein>
<sequence length="125" mass="14319">MRIAIPTEGNTKEAPVSPHFGRCDYYCIYDSEELSFRFIENPYVKENAAGNKAAKLLLEQCVDFVIASDIGNKAQKTLHSYKIRTYSSKSDKPLIDQVYSFLEKDLTVLEQGTKESKHNHTHHEH</sequence>
<dbReference type="AlphaFoldDB" id="A0A7L7KSX5"/>
<feature type="domain" description="Dinitrogenase iron-molybdenum cofactor biosynthesis" evidence="1">
    <location>
        <begin position="13"/>
        <end position="90"/>
    </location>
</feature>
<gene>
    <name evidence="2" type="ORF">G4Z02_08630</name>
</gene>
<dbReference type="PANTHER" id="PTHR42983:SF1">
    <property type="entry name" value="IRON-MOLYBDENUM PROTEIN"/>
    <property type="match status" value="1"/>
</dbReference>
<keyword evidence="3" id="KW-1185">Reference proteome</keyword>
<dbReference type="Pfam" id="PF02579">
    <property type="entry name" value="Nitro_FeMo-Co"/>
    <property type="match status" value="1"/>
</dbReference>
<accession>A0A7L7KSX5</accession>
<dbReference type="RefSeq" id="WP_258877616.1">
    <property type="nucleotide sequence ID" value="NZ_CP048914.1"/>
</dbReference>
<reference evidence="2 3" key="1">
    <citation type="submission" date="2020-02" db="EMBL/GenBank/DDBJ databases">
        <authorList>
            <person name="Zheng R.K."/>
            <person name="Sun C.M."/>
        </authorList>
    </citation>
    <scope>NUCLEOTIDE SEQUENCE [LARGE SCALE GENOMIC DNA]</scope>
    <source>
        <strain evidence="3">zrk13</strain>
    </source>
</reference>
<proteinExistence type="predicted"/>
<dbReference type="PANTHER" id="PTHR42983">
    <property type="entry name" value="DINITROGENASE IRON-MOLYBDENUM COFACTOR PROTEIN-RELATED"/>
    <property type="match status" value="1"/>
</dbReference>
<dbReference type="SUPFAM" id="SSF53146">
    <property type="entry name" value="Nitrogenase accessory factor-like"/>
    <property type="match status" value="1"/>
</dbReference>
<dbReference type="InterPro" id="IPR036105">
    <property type="entry name" value="DiNase_FeMo-co_biosyn_sf"/>
</dbReference>